<name>C0QDL5_DESAH</name>
<dbReference type="STRING" id="177437.HRM2_21810"/>
<feature type="transmembrane region" description="Helical" evidence="1">
    <location>
        <begin position="194"/>
        <end position="212"/>
    </location>
</feature>
<feature type="transmembrane region" description="Helical" evidence="1">
    <location>
        <begin position="15"/>
        <end position="35"/>
    </location>
</feature>
<sequence>MGFKSWTELLQEHKVLLVIVIVAFFVVELEVFVLATMRSGHQSYMQVIDANNEVVYEVKGATMTNFNKYYFENTFGPFENYRVKLVSKDIPFPFRAWFSGAVGIPVGMILLLGFVLKAVMAFLGGEELPGEASGDKDHPKGGNKIEALFFRISRFNIFVIGFLVFAAVFLYWIIPNLITFLARTGIETIVDFKWFFVAAVSAVFVLFAWFMYMKYRLAHKSMEVQTELRKYELELEYKRAEGTVNSLGYDDTRGQRMLGYVEEGTEPEIRPNDKKDEP</sequence>
<dbReference type="eggNOG" id="ENOG502ZCG3">
    <property type="taxonomic scope" value="Bacteria"/>
</dbReference>
<dbReference type="EMBL" id="CP001087">
    <property type="protein sequence ID" value="ACN15279.1"/>
    <property type="molecule type" value="Genomic_DNA"/>
</dbReference>
<feature type="transmembrane region" description="Helical" evidence="1">
    <location>
        <begin position="96"/>
        <end position="116"/>
    </location>
</feature>
<organism evidence="2 3">
    <name type="scientific">Desulforapulum autotrophicum (strain ATCC 43914 / DSM 3382 / VKM B-1955 / HRM2)</name>
    <name type="common">Desulfobacterium autotrophicum</name>
    <dbReference type="NCBI Taxonomy" id="177437"/>
    <lineage>
        <taxon>Bacteria</taxon>
        <taxon>Pseudomonadati</taxon>
        <taxon>Thermodesulfobacteriota</taxon>
        <taxon>Desulfobacteria</taxon>
        <taxon>Desulfobacterales</taxon>
        <taxon>Desulfobacteraceae</taxon>
        <taxon>Desulforapulum</taxon>
    </lineage>
</organism>
<keyword evidence="1" id="KW-0812">Transmembrane</keyword>
<dbReference type="Proteomes" id="UP000000442">
    <property type="component" value="Chromosome"/>
</dbReference>
<dbReference type="HOGENOM" id="CLU_1061430_0_0_7"/>
<evidence type="ECO:0000313" key="2">
    <source>
        <dbReference type="EMBL" id="ACN15279.1"/>
    </source>
</evidence>
<reference evidence="2 3" key="1">
    <citation type="journal article" date="2009" name="Environ. Microbiol.">
        <title>Genome sequence of Desulfobacterium autotrophicum HRM2, a marine sulfate reducer oxidizing organic carbon completely to carbon dioxide.</title>
        <authorList>
            <person name="Strittmatter A.W."/>
            <person name="Liesegang H."/>
            <person name="Rabus R."/>
            <person name="Decker I."/>
            <person name="Amann J."/>
            <person name="Andres S."/>
            <person name="Henne A."/>
            <person name="Fricke W.F."/>
            <person name="Martinez-Arias R."/>
            <person name="Bartels D."/>
            <person name="Goesmann A."/>
            <person name="Krause L."/>
            <person name="Puehler A."/>
            <person name="Klenk H.P."/>
            <person name="Richter M."/>
            <person name="Schuler M."/>
            <person name="Gloeckner F.O."/>
            <person name="Meyerdierks A."/>
            <person name="Gottschalk G."/>
            <person name="Amann R."/>
        </authorList>
    </citation>
    <scope>NUCLEOTIDE SEQUENCE [LARGE SCALE GENOMIC DNA]</scope>
    <source>
        <strain evidence="3">ATCC 43914 / DSM 3382 / HRM2</strain>
    </source>
</reference>
<dbReference type="OrthoDB" id="5501627at2"/>
<keyword evidence="1" id="KW-1133">Transmembrane helix</keyword>
<evidence type="ECO:0000256" key="1">
    <source>
        <dbReference type="SAM" id="Phobius"/>
    </source>
</evidence>
<dbReference type="AlphaFoldDB" id="C0QDL5"/>
<dbReference type="KEGG" id="dat:HRM2_21810"/>
<dbReference type="RefSeq" id="WP_015904048.1">
    <property type="nucleotide sequence ID" value="NC_012108.1"/>
</dbReference>
<evidence type="ECO:0000313" key="3">
    <source>
        <dbReference type="Proteomes" id="UP000000442"/>
    </source>
</evidence>
<proteinExistence type="predicted"/>
<accession>C0QDL5</accession>
<protein>
    <submittedName>
        <fullName evidence="2">Uncharacterized protein</fullName>
    </submittedName>
</protein>
<keyword evidence="3" id="KW-1185">Reference proteome</keyword>
<gene>
    <name evidence="2" type="ordered locus">HRM2_21810</name>
</gene>
<keyword evidence="1" id="KW-0472">Membrane</keyword>
<feature type="transmembrane region" description="Helical" evidence="1">
    <location>
        <begin position="155"/>
        <end position="174"/>
    </location>
</feature>